<feature type="region of interest" description="Disordered" evidence="1">
    <location>
        <begin position="84"/>
        <end position="114"/>
    </location>
</feature>
<feature type="compositionally biased region" description="Basic and acidic residues" evidence="1">
    <location>
        <begin position="251"/>
        <end position="260"/>
    </location>
</feature>
<gene>
    <name evidence="2" type="ORF">F7725_029097</name>
</gene>
<feature type="region of interest" description="Disordered" evidence="1">
    <location>
        <begin position="215"/>
        <end position="294"/>
    </location>
</feature>
<protein>
    <submittedName>
        <fullName evidence="2">Uncharacterized protein</fullName>
    </submittedName>
</protein>
<evidence type="ECO:0000313" key="2">
    <source>
        <dbReference type="EMBL" id="KAF3836539.1"/>
    </source>
</evidence>
<organism evidence="2 3">
    <name type="scientific">Dissostichus mawsoni</name>
    <name type="common">Antarctic cod</name>
    <dbReference type="NCBI Taxonomy" id="36200"/>
    <lineage>
        <taxon>Eukaryota</taxon>
        <taxon>Metazoa</taxon>
        <taxon>Chordata</taxon>
        <taxon>Craniata</taxon>
        <taxon>Vertebrata</taxon>
        <taxon>Euteleostomi</taxon>
        <taxon>Actinopterygii</taxon>
        <taxon>Neopterygii</taxon>
        <taxon>Teleostei</taxon>
        <taxon>Neoteleostei</taxon>
        <taxon>Acanthomorphata</taxon>
        <taxon>Eupercaria</taxon>
        <taxon>Perciformes</taxon>
        <taxon>Notothenioidei</taxon>
        <taxon>Nototheniidae</taxon>
        <taxon>Dissostichus</taxon>
    </lineage>
</organism>
<accession>A0A7J5XIY2</accession>
<evidence type="ECO:0000256" key="1">
    <source>
        <dbReference type="SAM" id="MobiDB-lite"/>
    </source>
</evidence>
<feature type="compositionally biased region" description="Polar residues" evidence="1">
    <location>
        <begin position="87"/>
        <end position="102"/>
    </location>
</feature>
<dbReference type="Proteomes" id="UP000518266">
    <property type="component" value="Unassembled WGS sequence"/>
</dbReference>
<dbReference type="AlphaFoldDB" id="A0A7J5XIY2"/>
<feature type="compositionally biased region" description="Basic and acidic residues" evidence="1">
    <location>
        <begin position="215"/>
        <end position="239"/>
    </location>
</feature>
<feature type="compositionally biased region" description="Basic and acidic residues" evidence="1">
    <location>
        <begin position="268"/>
        <end position="294"/>
    </location>
</feature>
<proteinExistence type="predicted"/>
<dbReference type="OrthoDB" id="10642167at2759"/>
<keyword evidence="3" id="KW-1185">Reference proteome</keyword>
<evidence type="ECO:0000313" key="3">
    <source>
        <dbReference type="Proteomes" id="UP000518266"/>
    </source>
</evidence>
<comment type="caution">
    <text evidence="2">The sequence shown here is derived from an EMBL/GenBank/DDBJ whole genome shotgun (WGS) entry which is preliminary data.</text>
</comment>
<reference evidence="2 3" key="1">
    <citation type="submission" date="2020-03" db="EMBL/GenBank/DDBJ databases">
        <title>Dissostichus mawsoni Genome sequencing and assembly.</title>
        <authorList>
            <person name="Park H."/>
        </authorList>
    </citation>
    <scope>NUCLEOTIDE SEQUENCE [LARGE SCALE GENOMIC DNA]</scope>
    <source>
        <strain evidence="2">DM0001</strain>
        <tissue evidence="2">Muscle</tissue>
    </source>
</reference>
<dbReference type="EMBL" id="JAAKFY010000024">
    <property type="protein sequence ID" value="KAF3836539.1"/>
    <property type="molecule type" value="Genomic_DNA"/>
</dbReference>
<sequence length="294" mass="32457">MHEAWHDPMCTHTYQVQSAANQSGAWPLLSCRQFRSSPSCSSGPAAYSVSDLHISSNNSSTQLAQTSAAQTTTLKCKVTEKKHCGESSDNNLSENTQMSPQSKQKDVSSDPMRYEGTQQPALIGQASGVILEGKQDQWLPYHYDLLASVFSLCLPEYPSLEEVQCILGQSVSQGAEEGMIVGRVVDHEQDPCQQLIGHQQVVQILPLIGLRKEGRKEGGREVGREGKERRKEEGREGGKGRMGGRRRREGGRKEGVSEGRKKGRKKKEGREGVRGGRKEGRKEERKEGVRGGRK</sequence>
<name>A0A7J5XIY2_DISMA</name>